<dbReference type="InterPro" id="IPR009057">
    <property type="entry name" value="Homeodomain-like_sf"/>
</dbReference>
<keyword evidence="1" id="KW-0678">Repressor</keyword>
<name>A0A6L9MLJ7_9HYPH</name>
<evidence type="ECO:0000313" key="9">
    <source>
        <dbReference type="Proteomes" id="UP000476332"/>
    </source>
</evidence>
<proteinExistence type="predicted"/>
<dbReference type="GO" id="GO:0000976">
    <property type="term" value="F:transcription cis-regulatory region binding"/>
    <property type="evidence" value="ECO:0007669"/>
    <property type="project" value="TreeGrafter"/>
</dbReference>
<dbReference type="SUPFAM" id="SSF46689">
    <property type="entry name" value="Homeodomain-like"/>
    <property type="match status" value="1"/>
</dbReference>
<dbReference type="PROSITE" id="PS01081">
    <property type="entry name" value="HTH_TETR_1"/>
    <property type="match status" value="1"/>
</dbReference>
<feature type="compositionally biased region" description="Basic and acidic residues" evidence="6">
    <location>
        <begin position="1"/>
        <end position="19"/>
    </location>
</feature>
<feature type="compositionally biased region" description="Polar residues" evidence="6">
    <location>
        <begin position="20"/>
        <end position="30"/>
    </location>
</feature>
<keyword evidence="3 5" id="KW-0238">DNA-binding</keyword>
<feature type="DNA-binding region" description="H-T-H motif" evidence="5">
    <location>
        <begin position="87"/>
        <end position="106"/>
    </location>
</feature>
<dbReference type="Pfam" id="PF08361">
    <property type="entry name" value="TetR_C_2"/>
    <property type="match status" value="1"/>
</dbReference>
<reference evidence="8 9" key="1">
    <citation type="submission" date="2020-01" db="EMBL/GenBank/DDBJ databases">
        <title>Genomes of bacteria type strains.</title>
        <authorList>
            <person name="Chen J."/>
            <person name="Zhu S."/>
            <person name="Chen J."/>
        </authorList>
    </citation>
    <scope>NUCLEOTIDE SEQUENCE [LARGE SCALE GENOMIC DNA]</scope>
    <source>
        <strain evidence="8 9">KCTC 52919</strain>
    </source>
</reference>
<sequence>MGRHNDSQEQPRQGRDWQECSRSGHSQSLSGRSGPFLLHCSIHTAINVSEQGEAHVRRTKDDALLTREAILDAAEARFYDHGVASTTLSHIATAAGLTRGAIYWHFPNKLELFRAMHERAKLPQEAFFSSATPAARRSLEELYTNSIEAFRHLERDERARKVLTILLLRCEYVGEMQDAMMRRTDADNAMHRTVAAIFAAVQHRGELKPEWQPEIAATAYVCAVGGVISEWLRSERGFDLVTVGGGVVRSVIIGFACPGVPIACLEEKSLAAEAARGCTGGPAGGR</sequence>
<dbReference type="SUPFAM" id="SSF48498">
    <property type="entry name" value="Tetracyclin repressor-like, C-terminal domain"/>
    <property type="match status" value="1"/>
</dbReference>
<dbReference type="AlphaFoldDB" id="A0A6L9MLJ7"/>
<keyword evidence="4" id="KW-0804">Transcription</keyword>
<keyword evidence="2" id="KW-0805">Transcription regulation</keyword>
<dbReference type="InterPro" id="IPR050109">
    <property type="entry name" value="HTH-type_TetR-like_transc_reg"/>
</dbReference>
<evidence type="ECO:0000256" key="2">
    <source>
        <dbReference type="ARBA" id="ARBA00023015"/>
    </source>
</evidence>
<dbReference type="PRINTS" id="PR00455">
    <property type="entry name" value="HTHTETR"/>
</dbReference>
<protein>
    <submittedName>
        <fullName evidence="8">TetR family transcriptional regulator</fullName>
    </submittedName>
</protein>
<dbReference type="Gene3D" id="1.10.357.10">
    <property type="entry name" value="Tetracycline Repressor, domain 2"/>
    <property type="match status" value="1"/>
</dbReference>
<evidence type="ECO:0000256" key="3">
    <source>
        <dbReference type="ARBA" id="ARBA00023125"/>
    </source>
</evidence>
<evidence type="ECO:0000256" key="6">
    <source>
        <dbReference type="SAM" id="MobiDB-lite"/>
    </source>
</evidence>
<dbReference type="Pfam" id="PF00440">
    <property type="entry name" value="TetR_N"/>
    <property type="match status" value="1"/>
</dbReference>
<dbReference type="Proteomes" id="UP000476332">
    <property type="component" value="Unassembled WGS sequence"/>
</dbReference>
<dbReference type="PANTHER" id="PTHR30055:SF240">
    <property type="entry name" value="HTH-TYPE TRANSCRIPTIONAL REGULATOR ACRR"/>
    <property type="match status" value="1"/>
</dbReference>
<dbReference type="InterPro" id="IPR023772">
    <property type="entry name" value="DNA-bd_HTH_TetR-type_CS"/>
</dbReference>
<evidence type="ECO:0000256" key="4">
    <source>
        <dbReference type="ARBA" id="ARBA00023163"/>
    </source>
</evidence>
<evidence type="ECO:0000313" key="8">
    <source>
        <dbReference type="EMBL" id="NDV88516.1"/>
    </source>
</evidence>
<dbReference type="PROSITE" id="PS50977">
    <property type="entry name" value="HTH_TETR_2"/>
    <property type="match status" value="1"/>
</dbReference>
<evidence type="ECO:0000256" key="1">
    <source>
        <dbReference type="ARBA" id="ARBA00022491"/>
    </source>
</evidence>
<gene>
    <name evidence="8" type="ORF">GTW51_17585</name>
</gene>
<feature type="region of interest" description="Disordered" evidence="6">
    <location>
        <begin position="1"/>
        <end position="30"/>
    </location>
</feature>
<evidence type="ECO:0000259" key="7">
    <source>
        <dbReference type="PROSITE" id="PS50977"/>
    </source>
</evidence>
<evidence type="ECO:0000256" key="5">
    <source>
        <dbReference type="PROSITE-ProRule" id="PRU00335"/>
    </source>
</evidence>
<feature type="domain" description="HTH tetR-type" evidence="7">
    <location>
        <begin position="64"/>
        <end position="124"/>
    </location>
</feature>
<dbReference type="GO" id="GO:0003700">
    <property type="term" value="F:DNA-binding transcription factor activity"/>
    <property type="evidence" value="ECO:0007669"/>
    <property type="project" value="TreeGrafter"/>
</dbReference>
<accession>A0A6L9MLJ7</accession>
<dbReference type="InterPro" id="IPR001647">
    <property type="entry name" value="HTH_TetR"/>
</dbReference>
<dbReference type="InterPro" id="IPR013572">
    <property type="entry name" value="Tscrpt_reg_MAATS_C"/>
</dbReference>
<organism evidence="8 9">
    <name type="scientific">Aurantimonas aggregata</name>
    <dbReference type="NCBI Taxonomy" id="2047720"/>
    <lineage>
        <taxon>Bacteria</taxon>
        <taxon>Pseudomonadati</taxon>
        <taxon>Pseudomonadota</taxon>
        <taxon>Alphaproteobacteria</taxon>
        <taxon>Hyphomicrobiales</taxon>
        <taxon>Aurantimonadaceae</taxon>
        <taxon>Aurantimonas</taxon>
    </lineage>
</organism>
<keyword evidence="9" id="KW-1185">Reference proteome</keyword>
<dbReference type="EMBL" id="JAAAMJ010000017">
    <property type="protein sequence ID" value="NDV88516.1"/>
    <property type="molecule type" value="Genomic_DNA"/>
</dbReference>
<dbReference type="InterPro" id="IPR036271">
    <property type="entry name" value="Tet_transcr_reg_TetR-rel_C_sf"/>
</dbReference>
<dbReference type="PANTHER" id="PTHR30055">
    <property type="entry name" value="HTH-TYPE TRANSCRIPTIONAL REGULATOR RUTR"/>
    <property type="match status" value="1"/>
</dbReference>
<comment type="caution">
    <text evidence="8">The sequence shown here is derived from an EMBL/GenBank/DDBJ whole genome shotgun (WGS) entry which is preliminary data.</text>
</comment>